<dbReference type="InterPro" id="IPR044611">
    <property type="entry name" value="E3A/B/C-like"/>
</dbReference>
<dbReference type="EC" id="2.3.2.26" evidence="2"/>
<dbReference type="PROSITE" id="PS50237">
    <property type="entry name" value="HECT"/>
    <property type="match status" value="1"/>
</dbReference>
<evidence type="ECO:0000313" key="8">
    <source>
        <dbReference type="Proteomes" id="UP000308365"/>
    </source>
</evidence>
<dbReference type="Gene3D" id="3.30.2410.10">
    <property type="entry name" value="Hect, E3 ligase catalytic domain"/>
    <property type="match status" value="1"/>
</dbReference>
<evidence type="ECO:0000259" key="6">
    <source>
        <dbReference type="PROSITE" id="PS50237"/>
    </source>
</evidence>
<evidence type="ECO:0000313" key="7">
    <source>
        <dbReference type="EMBL" id="TKC51988.1"/>
    </source>
</evidence>
<evidence type="ECO:0000256" key="4">
    <source>
        <dbReference type="ARBA" id="ARBA00022786"/>
    </source>
</evidence>
<keyword evidence="3" id="KW-0808">Transferase</keyword>
<keyword evidence="4 5" id="KW-0833">Ubl conjugation pathway</keyword>
<proteinExistence type="predicted"/>
<dbReference type="GO" id="GO:0061630">
    <property type="term" value="F:ubiquitin protein ligase activity"/>
    <property type="evidence" value="ECO:0007669"/>
    <property type="project" value="UniProtKB-EC"/>
</dbReference>
<dbReference type="Proteomes" id="UP000308365">
    <property type="component" value="Unassembled WGS sequence"/>
</dbReference>
<dbReference type="GO" id="GO:0000209">
    <property type="term" value="P:protein polyubiquitination"/>
    <property type="evidence" value="ECO:0007669"/>
    <property type="project" value="InterPro"/>
</dbReference>
<dbReference type="PANTHER" id="PTHR45700:SF9">
    <property type="entry name" value="HECT-TYPE E3 UBIQUITIN TRANSFERASE"/>
    <property type="match status" value="1"/>
</dbReference>
<comment type="caution">
    <text evidence="7">The sequence shown here is derived from an EMBL/GenBank/DDBJ whole genome shotgun (WGS) entry which is preliminary data.</text>
</comment>
<name>A0A4U1FPG8_MONMO</name>
<dbReference type="AlphaFoldDB" id="A0A4U1FPG8"/>
<dbReference type="SUPFAM" id="SSF56204">
    <property type="entry name" value="Hect, E3 ligase catalytic domain"/>
    <property type="match status" value="1"/>
</dbReference>
<dbReference type="EMBL" id="RWIC01000041">
    <property type="protein sequence ID" value="TKC51988.1"/>
    <property type="molecule type" value="Genomic_DNA"/>
</dbReference>
<evidence type="ECO:0000256" key="3">
    <source>
        <dbReference type="ARBA" id="ARBA00022679"/>
    </source>
</evidence>
<dbReference type="Gene3D" id="3.90.1750.10">
    <property type="entry name" value="Hect, E3 ligase catalytic domains"/>
    <property type="match status" value="1"/>
</dbReference>
<evidence type="ECO:0000256" key="2">
    <source>
        <dbReference type="ARBA" id="ARBA00012485"/>
    </source>
</evidence>
<dbReference type="FunFam" id="3.30.2160.10:FF:000004">
    <property type="entry name" value="probable E3 ubiquitin-protein ligase HERC4 isoform X1"/>
    <property type="match status" value="1"/>
</dbReference>
<dbReference type="InterPro" id="IPR000569">
    <property type="entry name" value="HECT_dom"/>
</dbReference>
<feature type="active site" description="Glycyl thioester intermediate" evidence="5">
    <location>
        <position position="528"/>
    </location>
</feature>
<sequence>MKTPVLPEPILPVQPKTMKDFLPRTKDDLRAYFILLQNPQFNNTSTYVIYAHLLRQIATLVEADHHFLVHWFKKLSQKRFKQLVERLLQFISLRLFPAKPEEFPPISKCSWWIPSASKVLALLNTANNLVHPPLIPYTDFYNSTLDHIDLMEEYHTWQSFGNSHRFSFCQYPFVISIAAKKIIIQRDSEQQMISIARQSLVDKVSRRQRPDMNMLFLNMKLTRKRADLKKKLKVTFVGEAGLDMGGLTKEWFLLLIRQIFHPDYGMFTYHKDSYCHWFSSFKCDNYSEFRLLMGLAVYNSITLDIRFPPCCYKKLLSPPIVPNDQSMPVGICSVTTDDLCQIMPELAHGLSELLSYEGNVEEDFYSTFQVFQEEFGIIKSYNLKPGGDKIAVTNQNRKEYVQLYIDFLLNKSIYKQFAAFYYGFHSVCASNALMLLRPEEVEILVCGSPELDMHALQRSTQYDGYAKTDLTIRYFWDVVLGFPLDLQKKLLHFTTGSDRVPVGGMADLNFKISKNETSTNWLPVAHTCFNQLCLPPYKSKKDLKQKLIIGISNSEGFGLE</sequence>
<dbReference type="Gene3D" id="3.30.2160.10">
    <property type="entry name" value="Hect, E3 ligase catalytic domain"/>
    <property type="match status" value="1"/>
</dbReference>
<reference evidence="8" key="1">
    <citation type="journal article" date="2019" name="IScience">
        <title>Narwhal Genome Reveals Long-Term Low Genetic Diversity despite Current Large Abundance Size.</title>
        <authorList>
            <person name="Westbury M.V."/>
            <person name="Petersen B."/>
            <person name="Garde E."/>
            <person name="Heide-Jorgensen M.P."/>
            <person name="Lorenzen E.D."/>
        </authorList>
    </citation>
    <scope>NUCLEOTIDE SEQUENCE [LARGE SCALE GENOMIC DNA]</scope>
</reference>
<evidence type="ECO:0000256" key="1">
    <source>
        <dbReference type="ARBA" id="ARBA00000885"/>
    </source>
</evidence>
<dbReference type="FunFam" id="3.30.2410.10:FF:000009">
    <property type="entry name" value="Probable E3 ubiquitin-protein ligase HECTD2"/>
    <property type="match status" value="1"/>
</dbReference>
<accession>A0A4U1FPG8</accession>
<protein>
    <recommendedName>
        <fullName evidence="2">HECT-type E3 ubiquitin transferase</fullName>
        <ecNumber evidence="2">2.3.2.26</ecNumber>
    </recommendedName>
</protein>
<dbReference type="Pfam" id="PF00632">
    <property type="entry name" value="HECT"/>
    <property type="match status" value="1"/>
</dbReference>
<dbReference type="PANTHER" id="PTHR45700">
    <property type="entry name" value="UBIQUITIN-PROTEIN LIGASE E3C"/>
    <property type="match status" value="1"/>
</dbReference>
<gene>
    <name evidence="7" type="ORF">EI555_005688</name>
</gene>
<dbReference type="InterPro" id="IPR035983">
    <property type="entry name" value="Hect_E3_ubiquitin_ligase"/>
</dbReference>
<comment type="catalytic activity">
    <reaction evidence="1">
        <text>S-ubiquitinyl-[E2 ubiquitin-conjugating enzyme]-L-cysteine + [acceptor protein]-L-lysine = [E2 ubiquitin-conjugating enzyme]-L-cysteine + N(6)-ubiquitinyl-[acceptor protein]-L-lysine.</text>
        <dbReference type="EC" id="2.3.2.26"/>
    </reaction>
</comment>
<dbReference type="SMART" id="SM00119">
    <property type="entry name" value="HECTc"/>
    <property type="match status" value="1"/>
</dbReference>
<feature type="domain" description="HECT" evidence="6">
    <location>
        <begin position="224"/>
        <end position="560"/>
    </location>
</feature>
<evidence type="ECO:0000256" key="5">
    <source>
        <dbReference type="PROSITE-ProRule" id="PRU00104"/>
    </source>
</evidence>
<organism evidence="7 8">
    <name type="scientific">Monodon monoceros</name>
    <name type="common">Narwhal</name>
    <name type="synonym">Ceratodon monodon</name>
    <dbReference type="NCBI Taxonomy" id="40151"/>
    <lineage>
        <taxon>Eukaryota</taxon>
        <taxon>Metazoa</taxon>
        <taxon>Chordata</taxon>
        <taxon>Craniata</taxon>
        <taxon>Vertebrata</taxon>
        <taxon>Euteleostomi</taxon>
        <taxon>Mammalia</taxon>
        <taxon>Eutheria</taxon>
        <taxon>Laurasiatheria</taxon>
        <taxon>Artiodactyla</taxon>
        <taxon>Whippomorpha</taxon>
        <taxon>Cetacea</taxon>
        <taxon>Odontoceti</taxon>
        <taxon>Monodontidae</taxon>
        <taxon>Monodon</taxon>
    </lineage>
</organism>
<dbReference type="CDD" id="cd00078">
    <property type="entry name" value="HECTc"/>
    <property type="match status" value="1"/>
</dbReference>